<gene>
    <name evidence="2" type="ORF">SAMN05444002_0860</name>
</gene>
<dbReference type="RefSeq" id="WP_074254991.1">
    <property type="nucleotide sequence ID" value="NZ_FSRL01000001.1"/>
</dbReference>
<dbReference type="InterPro" id="IPR029021">
    <property type="entry name" value="Prot-tyrosine_phosphatase-like"/>
</dbReference>
<dbReference type="GO" id="GO:0016787">
    <property type="term" value="F:hydrolase activity"/>
    <property type="evidence" value="ECO:0007669"/>
    <property type="project" value="InterPro"/>
</dbReference>
<evidence type="ECO:0000313" key="3">
    <source>
        <dbReference type="Proteomes" id="UP000184932"/>
    </source>
</evidence>
<dbReference type="OrthoDB" id="9805710at2"/>
<dbReference type="Pfam" id="PF04273">
    <property type="entry name" value="BLH_phosphatase"/>
    <property type="match status" value="1"/>
</dbReference>
<dbReference type="InterPro" id="IPR005939">
    <property type="entry name" value="BLH_phosphatase-like"/>
</dbReference>
<keyword evidence="3" id="KW-1185">Reference proteome</keyword>
<evidence type="ECO:0000313" key="2">
    <source>
        <dbReference type="EMBL" id="SIN83256.1"/>
    </source>
</evidence>
<name>A0A1N6EJP6_9RHOB</name>
<dbReference type="EMBL" id="FSRL01000001">
    <property type="protein sequence ID" value="SIN83256.1"/>
    <property type="molecule type" value="Genomic_DNA"/>
</dbReference>
<dbReference type="AlphaFoldDB" id="A0A1N6EJP6"/>
<accession>A0A1N6EJP6</accession>
<feature type="domain" description="Beta-lactamase hydrolase-like protein phosphatase-like" evidence="1">
    <location>
        <begin position="4"/>
        <end position="110"/>
    </location>
</feature>
<organism evidence="2 3">
    <name type="scientific">Vannielia litorea</name>
    <dbReference type="NCBI Taxonomy" id="1217970"/>
    <lineage>
        <taxon>Bacteria</taxon>
        <taxon>Pseudomonadati</taxon>
        <taxon>Pseudomonadota</taxon>
        <taxon>Alphaproteobacteria</taxon>
        <taxon>Rhodobacterales</taxon>
        <taxon>Paracoccaceae</taxon>
        <taxon>Vannielia</taxon>
    </lineage>
</organism>
<proteinExistence type="predicted"/>
<dbReference type="Gene3D" id="3.90.190.10">
    <property type="entry name" value="Protein tyrosine phosphatase superfamily"/>
    <property type="match status" value="1"/>
</dbReference>
<evidence type="ECO:0000259" key="1">
    <source>
        <dbReference type="Pfam" id="PF04273"/>
    </source>
</evidence>
<dbReference type="CDD" id="cd14503">
    <property type="entry name" value="PTP-bact"/>
    <property type="match status" value="1"/>
</dbReference>
<protein>
    <submittedName>
        <fullName evidence="2">TIGR01244 family protein</fullName>
    </submittedName>
</protein>
<sequence length="142" mass="14741">MPALRQLTPKLSVSPQISPDEVQALAEAGFATIICNRPDGEVPPGLQASDVGAAAEAAGLTFIVNPVVHSSMTDEVIARQREAIEAAPGPVLAYCQSGTRCTVLWMLGAAPDTPPAELIEAAARAGYDLGMLTPRLEALHQG</sequence>
<dbReference type="SUPFAM" id="SSF52799">
    <property type="entry name" value="(Phosphotyrosine protein) phosphatases II"/>
    <property type="match status" value="1"/>
</dbReference>
<dbReference type="Proteomes" id="UP000184932">
    <property type="component" value="Unassembled WGS sequence"/>
</dbReference>
<reference evidence="3" key="1">
    <citation type="submission" date="2016-11" db="EMBL/GenBank/DDBJ databases">
        <authorList>
            <person name="Varghese N."/>
            <person name="Submissions S."/>
        </authorList>
    </citation>
    <scope>NUCLEOTIDE SEQUENCE [LARGE SCALE GENOMIC DNA]</scope>
    <source>
        <strain evidence="3">DSM 29440</strain>
    </source>
</reference>
<dbReference type="STRING" id="1217970.SAMN05444002_0860"/>
<dbReference type="NCBIfam" id="TIGR01244">
    <property type="entry name" value="TIGR01244 family sulfur transferase"/>
    <property type="match status" value="1"/>
</dbReference>